<dbReference type="Pfam" id="PF00107">
    <property type="entry name" value="ADH_zinc_N"/>
    <property type="match status" value="1"/>
</dbReference>
<reference evidence="7" key="1">
    <citation type="submission" date="2017-06" db="EMBL/GenBank/DDBJ databases">
        <authorList>
            <person name="Varghese N."/>
            <person name="Submissions S."/>
        </authorList>
    </citation>
    <scope>NUCLEOTIDE SEQUENCE [LARGE SCALE GENOMIC DNA]</scope>
    <source>
        <strain evidence="7">JAD2</strain>
    </source>
</reference>
<dbReference type="SMART" id="SM00829">
    <property type="entry name" value="PKS_ER"/>
    <property type="match status" value="1"/>
</dbReference>
<dbReference type="Proteomes" id="UP000197025">
    <property type="component" value="Unassembled WGS sequence"/>
</dbReference>
<dbReference type="PANTHER" id="PTHR43401:SF2">
    <property type="entry name" value="L-THREONINE 3-DEHYDROGENASE"/>
    <property type="match status" value="1"/>
</dbReference>
<protein>
    <submittedName>
        <fullName evidence="6">L-iditol 2-dehydrogenase</fullName>
    </submittedName>
</protein>
<dbReference type="InterPro" id="IPR013154">
    <property type="entry name" value="ADH-like_N"/>
</dbReference>
<dbReference type="InterPro" id="IPR020843">
    <property type="entry name" value="ER"/>
</dbReference>
<keyword evidence="2 4" id="KW-0862">Zinc</keyword>
<name>A0A212Q1M3_9CHLR</name>
<keyword evidence="7" id="KW-1185">Reference proteome</keyword>
<keyword evidence="1 4" id="KW-0479">Metal-binding</keyword>
<dbReference type="GO" id="GO:0008270">
    <property type="term" value="F:zinc ion binding"/>
    <property type="evidence" value="ECO:0007669"/>
    <property type="project" value="InterPro"/>
</dbReference>
<evidence type="ECO:0000256" key="4">
    <source>
        <dbReference type="RuleBase" id="RU361277"/>
    </source>
</evidence>
<accession>A0A212Q1M3</accession>
<gene>
    <name evidence="6" type="ORF">SAMN02746019_00024210</name>
</gene>
<dbReference type="Gene3D" id="3.90.180.10">
    <property type="entry name" value="Medium-chain alcohol dehydrogenases, catalytic domain"/>
    <property type="match status" value="1"/>
</dbReference>
<evidence type="ECO:0000313" key="7">
    <source>
        <dbReference type="Proteomes" id="UP000197025"/>
    </source>
</evidence>
<dbReference type="PANTHER" id="PTHR43401">
    <property type="entry name" value="L-THREONINE 3-DEHYDROGENASE"/>
    <property type="match status" value="1"/>
</dbReference>
<dbReference type="AlphaFoldDB" id="A0A212Q1M3"/>
<evidence type="ECO:0000256" key="3">
    <source>
        <dbReference type="ARBA" id="ARBA00023002"/>
    </source>
</evidence>
<evidence type="ECO:0000259" key="5">
    <source>
        <dbReference type="SMART" id="SM00829"/>
    </source>
</evidence>
<dbReference type="InterPro" id="IPR002328">
    <property type="entry name" value="ADH_Zn_CS"/>
</dbReference>
<organism evidence="6 7">
    <name type="scientific">Thermoflexus hugenholtzii JAD2</name>
    <dbReference type="NCBI Taxonomy" id="877466"/>
    <lineage>
        <taxon>Bacteria</taxon>
        <taxon>Bacillati</taxon>
        <taxon>Chloroflexota</taxon>
        <taxon>Thermoflexia</taxon>
        <taxon>Thermoflexales</taxon>
        <taxon>Thermoflexaceae</taxon>
        <taxon>Thermoflexus</taxon>
    </lineage>
</organism>
<dbReference type="InterPro" id="IPR011032">
    <property type="entry name" value="GroES-like_sf"/>
</dbReference>
<dbReference type="SUPFAM" id="SSF51735">
    <property type="entry name" value="NAD(P)-binding Rossmann-fold domains"/>
    <property type="match status" value="1"/>
</dbReference>
<dbReference type="PROSITE" id="PS00059">
    <property type="entry name" value="ADH_ZINC"/>
    <property type="match status" value="1"/>
</dbReference>
<keyword evidence="3" id="KW-0560">Oxidoreductase</keyword>
<dbReference type="SUPFAM" id="SSF50129">
    <property type="entry name" value="GroES-like"/>
    <property type="match status" value="1"/>
</dbReference>
<dbReference type="GO" id="GO:0016491">
    <property type="term" value="F:oxidoreductase activity"/>
    <property type="evidence" value="ECO:0007669"/>
    <property type="project" value="UniProtKB-KW"/>
</dbReference>
<comment type="similarity">
    <text evidence="4">Belongs to the zinc-containing alcohol dehydrogenase family.</text>
</comment>
<comment type="cofactor">
    <cofactor evidence="4">
        <name>Zn(2+)</name>
        <dbReference type="ChEBI" id="CHEBI:29105"/>
    </cofactor>
</comment>
<proteinExistence type="inferred from homology"/>
<dbReference type="InterPro" id="IPR036291">
    <property type="entry name" value="NAD(P)-bd_dom_sf"/>
</dbReference>
<sequence length="346" mass="37196">MAERMLAARLHGPGDLRLEEVPVPEPGPGEVVIRVERALTCGTDAKIFRRGRHPALGPLPSPFGHEVAGEVVAVGEGVTDFRPGMRVVAANSAPCGSCRMCQRGEFSLCPHLTFFFGAFAQYARIPAPIVRVNLYPIPDSLPAAAAALVEPLACALRGVEVAEIRPGETALVLGGGAMGLMLAHLAQLRGARVALADPHPERREAARSIGVDLLLDPRDALAAKLEEAFGERPDVVIEAVGRVEAWEAAAELARPGGRVILFGGCPVGTRASFDTARLHYQELTLRGVFHHHPRFVRAALSLLRAGRVPVDLLISGELPLTRLPEAFERMERRQGFKFAIDPWSDG</sequence>
<feature type="domain" description="Enoyl reductase (ER)" evidence="5">
    <location>
        <begin position="12"/>
        <end position="340"/>
    </location>
</feature>
<evidence type="ECO:0000256" key="2">
    <source>
        <dbReference type="ARBA" id="ARBA00022833"/>
    </source>
</evidence>
<evidence type="ECO:0000313" key="6">
    <source>
        <dbReference type="EMBL" id="SNB53245.1"/>
    </source>
</evidence>
<dbReference type="InterPro" id="IPR013149">
    <property type="entry name" value="ADH-like_C"/>
</dbReference>
<dbReference type="RefSeq" id="WP_200808037.1">
    <property type="nucleotide sequence ID" value="NZ_FYEK01000003.1"/>
</dbReference>
<dbReference type="Gene3D" id="3.40.50.720">
    <property type="entry name" value="NAD(P)-binding Rossmann-like Domain"/>
    <property type="match status" value="1"/>
</dbReference>
<dbReference type="EMBL" id="FYEK01000003">
    <property type="protein sequence ID" value="SNB53245.1"/>
    <property type="molecule type" value="Genomic_DNA"/>
</dbReference>
<evidence type="ECO:0000256" key="1">
    <source>
        <dbReference type="ARBA" id="ARBA00022723"/>
    </source>
</evidence>
<dbReference type="InParanoid" id="A0A212Q1M3"/>
<dbReference type="Pfam" id="PF08240">
    <property type="entry name" value="ADH_N"/>
    <property type="match status" value="1"/>
</dbReference>
<dbReference type="InterPro" id="IPR050129">
    <property type="entry name" value="Zn_alcohol_dh"/>
</dbReference>